<dbReference type="Gene3D" id="2.40.50.100">
    <property type="match status" value="1"/>
</dbReference>
<protein>
    <submittedName>
        <fullName evidence="6">Membrane protein</fullName>
    </submittedName>
</protein>
<sequence>MNPTINIALVFILLCLTGCRPSPPAQALGTLERDRILLRATAAELITTQPIKEGSVVQQGDLLLQLDNRKAGTKVAIADAQWQQARSYLLRLTNGERPEDIASAQASVQRANAAKVQADKTYQRTYRLKQQQLVSQSELDQAIANRDRAEAELHVADENLSKLLVGVRQEDIQQAIAAMDAAAANLQLAQQTLAELSIVATRNGRLDSLPFNVGERVPNNAVVAVIQADNAPYARVYIPEPNMATLHVGLQLNVYVDGLDTPLTGTLRWLSKDPAFTPYYALNQQDRSRLAYLAEFTLSDAAQLPSGIPVQVELP</sequence>
<organism evidence="6 7">
    <name type="scientific">Shewanella algidipiscicola</name>
    <dbReference type="NCBI Taxonomy" id="614070"/>
    <lineage>
        <taxon>Bacteria</taxon>
        <taxon>Pseudomonadati</taxon>
        <taxon>Pseudomonadota</taxon>
        <taxon>Gammaproteobacteria</taxon>
        <taxon>Alteromonadales</taxon>
        <taxon>Shewanellaceae</taxon>
        <taxon>Shewanella</taxon>
    </lineage>
</organism>
<dbReference type="Proteomes" id="UP000761574">
    <property type="component" value="Unassembled WGS sequence"/>
</dbReference>
<dbReference type="PANTHER" id="PTHR32347:SF29">
    <property type="entry name" value="UPF0194 MEMBRANE PROTEIN YBHG"/>
    <property type="match status" value="1"/>
</dbReference>
<dbReference type="RefSeq" id="WP_119977176.1">
    <property type="nucleotide sequence ID" value="NZ_BPFB01000005.1"/>
</dbReference>
<dbReference type="SUPFAM" id="SSF111369">
    <property type="entry name" value="HlyD-like secretion proteins"/>
    <property type="match status" value="3"/>
</dbReference>
<evidence type="ECO:0000313" key="7">
    <source>
        <dbReference type="Proteomes" id="UP000761574"/>
    </source>
</evidence>
<evidence type="ECO:0000256" key="1">
    <source>
        <dbReference type="ARBA" id="ARBA00004196"/>
    </source>
</evidence>
<feature type="coiled-coil region" evidence="3">
    <location>
        <begin position="139"/>
        <end position="192"/>
    </location>
</feature>
<dbReference type="InterPro" id="IPR050465">
    <property type="entry name" value="UPF0194_transport"/>
</dbReference>
<dbReference type="Pfam" id="PF25881">
    <property type="entry name" value="HH_YBHG"/>
    <property type="match status" value="1"/>
</dbReference>
<feature type="domain" description="YbhG-like alpha-helical hairpin" evidence="5">
    <location>
        <begin position="73"/>
        <end position="191"/>
    </location>
</feature>
<keyword evidence="4" id="KW-0732">Signal</keyword>
<comment type="subcellular location">
    <subcellularLocation>
        <location evidence="1">Cell envelope</location>
    </subcellularLocation>
</comment>
<accession>A0ABQ4P6E0</accession>
<name>A0ABQ4P6E0_9GAMM</name>
<dbReference type="InterPro" id="IPR059052">
    <property type="entry name" value="HH_YbhG-like"/>
</dbReference>
<dbReference type="EMBL" id="BPFB01000005">
    <property type="protein sequence ID" value="GIU43105.1"/>
    <property type="molecule type" value="Genomic_DNA"/>
</dbReference>
<evidence type="ECO:0000256" key="3">
    <source>
        <dbReference type="SAM" id="Coils"/>
    </source>
</evidence>
<reference evidence="6 7" key="1">
    <citation type="submission" date="2021-05" db="EMBL/GenBank/DDBJ databases">
        <title>Molecular characterization for Shewanella algae harboring chromosomal blaOXA-55-like strains isolated from clinical and environment sample.</title>
        <authorList>
            <person name="Ohama Y."/>
            <person name="Aoki K."/>
            <person name="Harada S."/>
            <person name="Moriya K."/>
            <person name="Ishii Y."/>
            <person name="Tateda K."/>
        </authorList>
    </citation>
    <scope>NUCLEOTIDE SEQUENCE [LARGE SCALE GENOMIC DNA]</scope>
    <source>
        <strain evidence="6 7">LMG 23746</strain>
    </source>
</reference>
<keyword evidence="2 3" id="KW-0175">Coiled coil</keyword>
<evidence type="ECO:0000259" key="5">
    <source>
        <dbReference type="Pfam" id="PF25881"/>
    </source>
</evidence>
<comment type="caution">
    <text evidence="6">The sequence shown here is derived from an EMBL/GenBank/DDBJ whole genome shotgun (WGS) entry which is preliminary data.</text>
</comment>
<feature type="chain" id="PRO_5045948474" evidence="4">
    <location>
        <begin position="28"/>
        <end position="315"/>
    </location>
</feature>
<dbReference type="PANTHER" id="PTHR32347">
    <property type="entry name" value="EFFLUX SYSTEM COMPONENT YKNX-RELATED"/>
    <property type="match status" value="1"/>
</dbReference>
<evidence type="ECO:0000256" key="2">
    <source>
        <dbReference type="ARBA" id="ARBA00023054"/>
    </source>
</evidence>
<dbReference type="Gene3D" id="2.40.30.170">
    <property type="match status" value="1"/>
</dbReference>
<dbReference type="Gene3D" id="1.10.287.470">
    <property type="entry name" value="Helix hairpin bin"/>
    <property type="match status" value="2"/>
</dbReference>
<feature type="signal peptide" evidence="4">
    <location>
        <begin position="1"/>
        <end position="27"/>
    </location>
</feature>
<proteinExistence type="predicted"/>
<evidence type="ECO:0000313" key="6">
    <source>
        <dbReference type="EMBL" id="GIU43105.1"/>
    </source>
</evidence>
<evidence type="ECO:0000256" key="4">
    <source>
        <dbReference type="SAM" id="SignalP"/>
    </source>
</evidence>
<keyword evidence="7" id="KW-1185">Reference proteome</keyword>
<gene>
    <name evidence="6" type="ORF">TUM4630_05590</name>
</gene>